<evidence type="ECO:0000313" key="2">
    <source>
        <dbReference type="EMBL" id="SJZ42925.1"/>
    </source>
</evidence>
<gene>
    <name evidence="2" type="ORF">SAMN02745202_00098</name>
</gene>
<reference evidence="2 3" key="1">
    <citation type="submission" date="2017-02" db="EMBL/GenBank/DDBJ databases">
        <authorList>
            <person name="Peterson S.W."/>
        </authorList>
    </citation>
    <scope>NUCLEOTIDE SEQUENCE [LARGE SCALE GENOMIC DNA]</scope>
    <source>
        <strain evidence="2 3">ATCC 43324</strain>
    </source>
</reference>
<dbReference type="GO" id="GO:0015628">
    <property type="term" value="P:protein secretion by the type II secretion system"/>
    <property type="evidence" value="ECO:0007669"/>
    <property type="project" value="TreeGrafter"/>
</dbReference>
<keyword evidence="1" id="KW-0472">Membrane</keyword>
<dbReference type="AlphaFoldDB" id="A0A1T4KKK2"/>
<feature type="transmembrane region" description="Helical" evidence="1">
    <location>
        <begin position="16"/>
        <end position="34"/>
    </location>
</feature>
<evidence type="ECO:0000256" key="1">
    <source>
        <dbReference type="SAM" id="Phobius"/>
    </source>
</evidence>
<evidence type="ECO:0000313" key="3">
    <source>
        <dbReference type="Proteomes" id="UP000190065"/>
    </source>
</evidence>
<dbReference type="PANTHER" id="PTHR21180:SF32">
    <property type="entry name" value="ENDONUCLEASE_EXONUCLEASE_PHOSPHATASE FAMILY DOMAIN-CONTAINING PROTEIN 1"/>
    <property type="match status" value="1"/>
</dbReference>
<dbReference type="Gene3D" id="1.10.150.280">
    <property type="entry name" value="AF1531-like domain"/>
    <property type="match status" value="2"/>
</dbReference>
<name>A0A1T4KKK2_9BACT</name>
<dbReference type="EMBL" id="FUXK01000001">
    <property type="protein sequence ID" value="SJZ42925.1"/>
    <property type="molecule type" value="Genomic_DNA"/>
</dbReference>
<dbReference type="Proteomes" id="UP000190065">
    <property type="component" value="Unassembled WGS sequence"/>
</dbReference>
<accession>A0A1T4KKK2</accession>
<keyword evidence="1" id="KW-0812">Transmembrane</keyword>
<dbReference type="PANTHER" id="PTHR21180">
    <property type="entry name" value="ENDONUCLEASE/EXONUCLEASE/PHOSPHATASE FAMILY DOMAIN-CONTAINING PROTEIN 1"/>
    <property type="match status" value="1"/>
</dbReference>
<dbReference type="InterPro" id="IPR010994">
    <property type="entry name" value="RuvA_2-like"/>
</dbReference>
<dbReference type="RefSeq" id="WP_025069756.1">
    <property type="nucleotide sequence ID" value="NZ_FUXK01000001.1"/>
</dbReference>
<protein>
    <submittedName>
        <fullName evidence="2">DNA uptake protein ComE</fullName>
    </submittedName>
</protein>
<proteinExistence type="predicted"/>
<keyword evidence="1" id="KW-1133">Transmembrane helix</keyword>
<dbReference type="SUPFAM" id="SSF47781">
    <property type="entry name" value="RuvA domain 2-like"/>
    <property type="match status" value="3"/>
</dbReference>
<dbReference type="Pfam" id="PF12836">
    <property type="entry name" value="HHH_3"/>
    <property type="match status" value="2"/>
</dbReference>
<organism evidence="2 3">
    <name type="scientific">Segatella oulorum</name>
    <dbReference type="NCBI Taxonomy" id="28136"/>
    <lineage>
        <taxon>Bacteria</taxon>
        <taxon>Pseudomonadati</taxon>
        <taxon>Bacteroidota</taxon>
        <taxon>Bacteroidia</taxon>
        <taxon>Bacteroidales</taxon>
        <taxon>Prevotellaceae</taxon>
        <taxon>Segatella</taxon>
    </lineage>
</organism>
<dbReference type="GO" id="GO:0015627">
    <property type="term" value="C:type II protein secretion system complex"/>
    <property type="evidence" value="ECO:0007669"/>
    <property type="project" value="TreeGrafter"/>
</dbReference>
<dbReference type="InterPro" id="IPR051675">
    <property type="entry name" value="Endo/Exo/Phosphatase_dom_1"/>
</dbReference>
<dbReference type="STRING" id="28136.SAMN02745202_00098"/>
<sequence length="297" mass="34536">MPIKDFFYYNKADRRAIFALLFIAVVALVAVFLLDTEQTTTEASYAPSSQNYGYKGRHAKETTYYNVPQRRIERFVFDPNTADSTAFLRLGLQPWQVRNIYKYRAKGGIYRTPSDFARLYGLTQKEYLSLKPYIQIGADYQPAAHLAEAIRTKTHGDSLVTTHPYKLKPGQTIDLNTGDTTQFQHIPGIGPYYARQIVNYRMRLGGYVKVEQLTEINDFPESALKYFSLGNVVPSKLNVNKLSLYQLRRHPYINFYQARDIVEYRRLKGKLKQLNDLRLLETFPPEAIERLRPYVEF</sequence>
<dbReference type="eggNOG" id="COG1555">
    <property type="taxonomic scope" value="Bacteria"/>
</dbReference>